<evidence type="ECO:0000259" key="2">
    <source>
        <dbReference type="Pfam" id="PF10551"/>
    </source>
</evidence>
<keyword evidence="4" id="KW-1185">Reference proteome</keyword>
<accession>A0A5N5IAU2</accession>
<dbReference type="PANTHER" id="PTHR31669:SF299">
    <property type="entry name" value="PROTEIN FAR1-RELATED SEQUENCE"/>
    <property type="match status" value="1"/>
</dbReference>
<keyword evidence="1" id="KW-0863">Zinc-finger</keyword>
<proteinExistence type="inferred from homology"/>
<dbReference type="GO" id="GO:0006355">
    <property type="term" value="P:regulation of DNA-templated transcription"/>
    <property type="evidence" value="ECO:0007669"/>
    <property type="project" value="UniProtKB-UniRule"/>
</dbReference>
<feature type="domain" description="MULE transposase" evidence="2">
    <location>
        <begin position="69"/>
        <end position="163"/>
    </location>
</feature>
<dbReference type="Pfam" id="PF10551">
    <property type="entry name" value="MULE"/>
    <property type="match status" value="1"/>
</dbReference>
<keyword evidence="1" id="KW-0862">Zinc</keyword>
<sequence length="535" mass="61807">MTCLLKKKGKFKIVSFDANHNHALVRTPVKHMSKINYKLGIPIKATMQLMSREVADSRSISDYGLFGDVICFDTMYRTNEYGRPFAPILGVNHHKQTVVFSAALLYDESADSFSWLFEAFLEAMSGKKPKTILTNQPAAMAEAISKIFNESHHRLCVWHIYQNAATNLSHYEDEEEWLYGWNDMIEKYDLKGHKWLKDLFAMKEKWALVYRIHTFTANMMSTQRSERMNNVLKKYLKPNDANTPMLLINVEMLRHAAEIYAPEVYRLFQKEYMCILNYNIYKVSKSGMIYEYKVTYNGGKPQEHFVKFKALIEGITCSCMNFSFVGILCCRALKVLDKKNVKRIPHDYIFKGNGHARESMGRRYSHLCHNFCEIASLTVEHEKFTTYAHECLVDMLKGLEEMKKKKIGQILDGESVASKQKGQAFDGESGASEHKEMIQLDDKCEVIAREVKRKTIVGRPRSRFKDPLGRPGTYMNFGTQVSFPSTNISGSCIENGTQVPFFCPFPKSHNSIPLIQHFQVWKPNRTEPNRKKNYI</sequence>
<comment type="caution">
    <text evidence="3">The sequence shown here is derived from an EMBL/GenBank/DDBJ whole genome shotgun (WGS) entry which is preliminary data.</text>
</comment>
<keyword evidence="1" id="KW-0539">Nucleus</keyword>
<dbReference type="GO" id="GO:0008270">
    <property type="term" value="F:zinc ion binding"/>
    <property type="evidence" value="ECO:0007669"/>
    <property type="project" value="UniProtKB-UniRule"/>
</dbReference>
<comment type="similarity">
    <text evidence="1">Belongs to the FHY3/FAR1 family.</text>
</comment>
<reference evidence="3 4" key="1">
    <citation type="submission" date="2019-09" db="EMBL/GenBank/DDBJ databases">
        <authorList>
            <person name="Ou C."/>
        </authorList>
    </citation>
    <scope>NUCLEOTIDE SEQUENCE [LARGE SCALE GENOMIC DNA]</scope>
    <source>
        <strain evidence="3">S2</strain>
        <tissue evidence="3">Leaf</tissue>
    </source>
</reference>
<gene>
    <name evidence="3" type="ORF">D8674_028811</name>
</gene>
<reference evidence="4" key="2">
    <citation type="submission" date="2019-10" db="EMBL/GenBank/DDBJ databases">
        <title>A de novo genome assembly of a pear dwarfing rootstock.</title>
        <authorList>
            <person name="Wang F."/>
            <person name="Wang J."/>
            <person name="Li S."/>
            <person name="Zhang Y."/>
            <person name="Fang M."/>
            <person name="Ma L."/>
            <person name="Zhao Y."/>
            <person name="Jiang S."/>
        </authorList>
    </citation>
    <scope>NUCLEOTIDE SEQUENCE [LARGE SCALE GENOMIC DNA]</scope>
</reference>
<dbReference type="AlphaFoldDB" id="A0A5N5IAU2"/>
<dbReference type="GO" id="GO:0005634">
    <property type="term" value="C:nucleus"/>
    <property type="evidence" value="ECO:0007669"/>
    <property type="project" value="UniProtKB-SubCell"/>
</dbReference>
<comment type="function">
    <text evidence="1">Putative transcription activator involved in regulating light control of development.</text>
</comment>
<dbReference type="PANTHER" id="PTHR31669">
    <property type="entry name" value="PROTEIN FAR1-RELATED SEQUENCE 10-RELATED"/>
    <property type="match status" value="1"/>
</dbReference>
<organism evidence="3 4">
    <name type="scientific">Pyrus ussuriensis x Pyrus communis</name>
    <dbReference type="NCBI Taxonomy" id="2448454"/>
    <lineage>
        <taxon>Eukaryota</taxon>
        <taxon>Viridiplantae</taxon>
        <taxon>Streptophyta</taxon>
        <taxon>Embryophyta</taxon>
        <taxon>Tracheophyta</taxon>
        <taxon>Spermatophyta</taxon>
        <taxon>Magnoliopsida</taxon>
        <taxon>eudicotyledons</taxon>
        <taxon>Gunneridae</taxon>
        <taxon>Pentapetalae</taxon>
        <taxon>rosids</taxon>
        <taxon>fabids</taxon>
        <taxon>Rosales</taxon>
        <taxon>Rosaceae</taxon>
        <taxon>Amygdaloideae</taxon>
        <taxon>Maleae</taxon>
        <taxon>Pyrus</taxon>
    </lineage>
</organism>
<dbReference type="InterPro" id="IPR031052">
    <property type="entry name" value="FHY3/FAR1"/>
</dbReference>
<evidence type="ECO:0000313" key="4">
    <source>
        <dbReference type="Proteomes" id="UP000327157"/>
    </source>
</evidence>
<evidence type="ECO:0000313" key="3">
    <source>
        <dbReference type="EMBL" id="KAB2632564.1"/>
    </source>
</evidence>
<dbReference type="EMBL" id="SMOL01000120">
    <property type="protein sequence ID" value="KAB2632564.1"/>
    <property type="molecule type" value="Genomic_DNA"/>
</dbReference>
<dbReference type="OrthoDB" id="2402896at2759"/>
<protein>
    <recommendedName>
        <fullName evidence="1">Protein FAR1-RELATED SEQUENCE</fullName>
    </recommendedName>
</protein>
<keyword evidence="1" id="KW-0479">Metal-binding</keyword>
<dbReference type="Proteomes" id="UP000327157">
    <property type="component" value="Chromosome 6"/>
</dbReference>
<evidence type="ECO:0000256" key="1">
    <source>
        <dbReference type="RuleBase" id="RU367018"/>
    </source>
</evidence>
<dbReference type="InterPro" id="IPR018289">
    <property type="entry name" value="MULE_transposase_dom"/>
</dbReference>
<comment type="subcellular location">
    <subcellularLocation>
        <location evidence="1">Nucleus</location>
    </subcellularLocation>
</comment>
<reference evidence="3 4" key="3">
    <citation type="submission" date="2019-11" db="EMBL/GenBank/DDBJ databases">
        <title>A de novo genome assembly of a pear dwarfing rootstock.</title>
        <authorList>
            <person name="Wang F."/>
            <person name="Wang J."/>
            <person name="Li S."/>
            <person name="Zhang Y."/>
            <person name="Fang M."/>
            <person name="Ma L."/>
            <person name="Zhao Y."/>
            <person name="Jiang S."/>
        </authorList>
    </citation>
    <scope>NUCLEOTIDE SEQUENCE [LARGE SCALE GENOMIC DNA]</scope>
    <source>
        <strain evidence="3">S2</strain>
        <tissue evidence="3">Leaf</tissue>
    </source>
</reference>
<name>A0A5N5IAU2_9ROSA</name>